<feature type="domain" description="ATPase AAA-type core" evidence="3">
    <location>
        <begin position="480"/>
        <end position="608"/>
    </location>
</feature>
<dbReference type="Proteomes" id="UP000186804">
    <property type="component" value="Unassembled WGS sequence"/>
</dbReference>
<dbReference type="VEuPathDB" id="CryptoDB:cand_001170"/>
<dbReference type="PANTHER" id="PTHR23077">
    <property type="entry name" value="AAA-FAMILY ATPASE"/>
    <property type="match status" value="1"/>
</dbReference>
<evidence type="ECO:0000313" key="5">
    <source>
        <dbReference type="Proteomes" id="UP000186804"/>
    </source>
</evidence>
<dbReference type="OrthoDB" id="275748at2759"/>
<sequence length="718" mass="82610">MKNLIYDLNIVYDSPLHLKLGTFLREWKSEFQRVFIGKDHLINEVFEAISANLLQIYLSDTMVIYDKLKIVDNFLKIISFDAISNYYIIQGYKGSGKSHFIKSLINTCNKELFVNSLDNVNRCFSIDLLNFLDGSKPILMSNFDGLSNISLEGILKSIVTVTLNIKTKILSCKNLNNYDLFCPISFVNLINFTALIETYDLYVNGGQVYTFAGIATPLLISYVIGNFIYNVSIDKLPIIILGEYDIIKNPKNNYVPETFFDEFIYGSEIFNRYESEKLSILMRNYMNIFSLINFSNLQFDDFSYNKEILIYQLAKKFQFQDNDNRVQILKDIIVEFEDFLKFFTTGDINLLCNEINSMRIQDLISSSNNSRIVCSGNLIFTSEDEDIICPLEAISVKLRKYFILCFKYITPDLTRELSGSFSIIQYLKNRVLEDNNLTGLDKVIGFQEIIKDIKSEIYSLGFNKEFCNLSTVFKGIIGFVISGDKGSGKTFLTKCLAEELKSDLIIINTADIFNKKLGGTEETIERLIEGAQNYNRITLLFEDIDILLSTDLHCLDLKSSFIYLLDSLSRCNKWLGSKILVIGTTSLPYKIDPYVYQPYRFSKLLKLPKSCEWSLESRFKLFKMHLQPVWNRIRDMIIFDIGRIEIDDVIRLINKRLLNTFSPAKAEIISKNLGLLAIDFILKINGNSKNMKSLEIPHSILMHQFSTVDSIVDAILSR</sequence>
<keyword evidence="2" id="KW-0067">ATP-binding</keyword>
<dbReference type="RefSeq" id="XP_067068440.1">
    <property type="nucleotide sequence ID" value="XM_067210365.1"/>
</dbReference>
<dbReference type="GO" id="GO:0016887">
    <property type="term" value="F:ATP hydrolysis activity"/>
    <property type="evidence" value="ECO:0007669"/>
    <property type="project" value="InterPro"/>
</dbReference>
<keyword evidence="1" id="KW-0547">Nucleotide-binding</keyword>
<organism evidence="4 5">
    <name type="scientific">Cryptosporidium andersoni</name>
    <dbReference type="NCBI Taxonomy" id="117008"/>
    <lineage>
        <taxon>Eukaryota</taxon>
        <taxon>Sar</taxon>
        <taxon>Alveolata</taxon>
        <taxon>Apicomplexa</taxon>
        <taxon>Conoidasida</taxon>
        <taxon>Coccidia</taxon>
        <taxon>Eucoccidiorida</taxon>
        <taxon>Eimeriorina</taxon>
        <taxon>Cryptosporidiidae</taxon>
        <taxon>Cryptosporidium</taxon>
    </lineage>
</organism>
<name>A0A1J4MQR9_9CRYT</name>
<accession>A0A1J4MQR9</accession>
<keyword evidence="5" id="KW-1185">Reference proteome</keyword>
<dbReference type="PANTHER" id="PTHR23077:SF171">
    <property type="entry name" value="NUCLEAR VALOSIN-CONTAINING PROTEIN-LIKE"/>
    <property type="match status" value="1"/>
</dbReference>
<comment type="caution">
    <text evidence="4">The sequence shown here is derived from an EMBL/GenBank/DDBJ whole genome shotgun (WGS) entry which is preliminary data.</text>
</comment>
<proteinExistence type="predicted"/>
<dbReference type="Pfam" id="PF00004">
    <property type="entry name" value="AAA"/>
    <property type="match status" value="1"/>
</dbReference>
<protein>
    <submittedName>
        <fullName evidence="4">AAA family protein</fullName>
    </submittedName>
</protein>
<dbReference type="EMBL" id="LRBS01000057">
    <property type="protein sequence ID" value="OII76594.1"/>
    <property type="molecule type" value="Genomic_DNA"/>
</dbReference>
<evidence type="ECO:0000313" key="4">
    <source>
        <dbReference type="EMBL" id="OII76594.1"/>
    </source>
</evidence>
<dbReference type="InterPro" id="IPR050168">
    <property type="entry name" value="AAA_ATPase_domain"/>
</dbReference>
<dbReference type="AlphaFoldDB" id="A0A1J4MQR9"/>
<evidence type="ECO:0000259" key="3">
    <source>
        <dbReference type="Pfam" id="PF00004"/>
    </source>
</evidence>
<dbReference type="SUPFAM" id="SSF52540">
    <property type="entry name" value="P-loop containing nucleoside triphosphate hydrolases"/>
    <property type="match status" value="1"/>
</dbReference>
<evidence type="ECO:0000256" key="2">
    <source>
        <dbReference type="ARBA" id="ARBA00022840"/>
    </source>
</evidence>
<dbReference type="Gene3D" id="3.40.50.300">
    <property type="entry name" value="P-loop containing nucleotide triphosphate hydrolases"/>
    <property type="match status" value="1"/>
</dbReference>
<evidence type="ECO:0000256" key="1">
    <source>
        <dbReference type="ARBA" id="ARBA00022741"/>
    </source>
</evidence>
<gene>
    <name evidence="4" type="ORF">cand_001170</name>
</gene>
<dbReference type="InterPro" id="IPR003959">
    <property type="entry name" value="ATPase_AAA_core"/>
</dbReference>
<dbReference type="InterPro" id="IPR027417">
    <property type="entry name" value="P-loop_NTPase"/>
</dbReference>
<dbReference type="PROSITE" id="PS50007">
    <property type="entry name" value="PIPLC_X_DOMAIN"/>
    <property type="match status" value="1"/>
</dbReference>
<reference evidence="4 5" key="1">
    <citation type="submission" date="2016-10" db="EMBL/GenBank/DDBJ databases">
        <title>Reductive evolution of mitochondrial metabolism and differential evolution of invasion-related proteins in Cryptosporidium.</title>
        <authorList>
            <person name="Liu S."/>
            <person name="Roellig D.M."/>
            <person name="Guo Y."/>
            <person name="Li N."/>
            <person name="Frace M.A."/>
            <person name="Tang K."/>
            <person name="Zhang L."/>
            <person name="Feng Y."/>
            <person name="Xiao L."/>
        </authorList>
    </citation>
    <scope>NUCLEOTIDE SEQUENCE [LARGE SCALE GENOMIC DNA]</scope>
    <source>
        <strain evidence="4">30847</strain>
    </source>
</reference>
<dbReference type="GeneID" id="92364302"/>
<dbReference type="GO" id="GO:0005524">
    <property type="term" value="F:ATP binding"/>
    <property type="evidence" value="ECO:0007669"/>
    <property type="project" value="UniProtKB-KW"/>
</dbReference>
<dbReference type="CDD" id="cd19481">
    <property type="entry name" value="RecA-like_protease"/>
    <property type="match status" value="1"/>
</dbReference>